<evidence type="ECO:0000313" key="1">
    <source>
        <dbReference type="EMBL" id="KAF5346974.1"/>
    </source>
</evidence>
<organism evidence="1 2">
    <name type="scientific">Tetrapyrgos nigripes</name>
    <dbReference type="NCBI Taxonomy" id="182062"/>
    <lineage>
        <taxon>Eukaryota</taxon>
        <taxon>Fungi</taxon>
        <taxon>Dikarya</taxon>
        <taxon>Basidiomycota</taxon>
        <taxon>Agaricomycotina</taxon>
        <taxon>Agaricomycetes</taxon>
        <taxon>Agaricomycetidae</taxon>
        <taxon>Agaricales</taxon>
        <taxon>Marasmiineae</taxon>
        <taxon>Marasmiaceae</taxon>
        <taxon>Tetrapyrgos</taxon>
    </lineage>
</organism>
<accession>A0A8H5CT94</accession>
<name>A0A8H5CT94_9AGAR</name>
<proteinExistence type="predicted"/>
<dbReference type="AlphaFoldDB" id="A0A8H5CT94"/>
<dbReference type="Proteomes" id="UP000559256">
    <property type="component" value="Unassembled WGS sequence"/>
</dbReference>
<evidence type="ECO:0000313" key="2">
    <source>
        <dbReference type="Proteomes" id="UP000559256"/>
    </source>
</evidence>
<reference evidence="1 2" key="1">
    <citation type="journal article" date="2020" name="ISME J.">
        <title>Uncovering the hidden diversity of litter-decomposition mechanisms in mushroom-forming fungi.</title>
        <authorList>
            <person name="Floudas D."/>
            <person name="Bentzer J."/>
            <person name="Ahren D."/>
            <person name="Johansson T."/>
            <person name="Persson P."/>
            <person name="Tunlid A."/>
        </authorList>
    </citation>
    <scope>NUCLEOTIDE SEQUENCE [LARGE SCALE GENOMIC DNA]</scope>
    <source>
        <strain evidence="1 2">CBS 291.85</strain>
    </source>
</reference>
<comment type="caution">
    <text evidence="1">The sequence shown here is derived from an EMBL/GenBank/DDBJ whole genome shotgun (WGS) entry which is preliminary data.</text>
</comment>
<keyword evidence="2" id="KW-1185">Reference proteome</keyword>
<sequence>MPQDHVLLQHKDIGKAQSTSRHFDDDFVWRKPVQVISEGFLDDFPGGGTTELDGFVEGGGRHKVWNNERFKSAGIDLGLESAENVGFL</sequence>
<dbReference type="EMBL" id="JAACJM010000098">
    <property type="protein sequence ID" value="KAF5346974.1"/>
    <property type="molecule type" value="Genomic_DNA"/>
</dbReference>
<protein>
    <submittedName>
        <fullName evidence="1">Uncharacterized protein</fullName>
    </submittedName>
</protein>
<gene>
    <name evidence="1" type="ORF">D9758_010127</name>
</gene>